<comment type="similarity">
    <text evidence="2">Belongs to the ATG22 family.</text>
</comment>
<feature type="transmembrane region" description="Helical" evidence="7">
    <location>
        <begin position="142"/>
        <end position="159"/>
    </location>
</feature>
<sequence length="181" mass="19749">MATTFFTNNLGIANGSAGVILCCAILFGAIGAFLYAWMGSQIGYGRALAVSYFQWIITLLLTYSLLHGPKDVGWMFLIVPILGLCFGGSLTLARSVYASMIEPGTEAEMFGMFNFCQCSLGWAAILLFTFVNEATNCLRTGFLSQIVFLLPALILQLSIEFEWKMPKQQPAVALDSVAESR</sequence>
<dbReference type="PANTHER" id="PTHR23519">
    <property type="entry name" value="AUTOPHAGY-RELATED PROTEIN 22"/>
    <property type="match status" value="1"/>
</dbReference>
<dbReference type="InterPro" id="IPR024671">
    <property type="entry name" value="Atg22-like"/>
</dbReference>
<keyword evidence="6 7" id="KW-0472">Membrane</keyword>
<dbReference type="AlphaFoldDB" id="A0A0J8AXK5"/>
<keyword evidence="3" id="KW-0813">Transport</keyword>
<organism evidence="8 9">
    <name type="scientific">Beta vulgaris subsp. vulgaris</name>
    <name type="common">Beet</name>
    <dbReference type="NCBI Taxonomy" id="3555"/>
    <lineage>
        <taxon>Eukaryota</taxon>
        <taxon>Viridiplantae</taxon>
        <taxon>Streptophyta</taxon>
        <taxon>Embryophyta</taxon>
        <taxon>Tracheophyta</taxon>
        <taxon>Spermatophyta</taxon>
        <taxon>Magnoliopsida</taxon>
        <taxon>eudicotyledons</taxon>
        <taxon>Gunneridae</taxon>
        <taxon>Pentapetalae</taxon>
        <taxon>Caryophyllales</taxon>
        <taxon>Chenopodiaceae</taxon>
        <taxon>Betoideae</taxon>
        <taxon>Beta</taxon>
    </lineage>
</organism>
<name>A0A0J8AXK5_BETVV</name>
<dbReference type="OrthoDB" id="42657at2759"/>
<accession>A0A0J8AXK5</accession>
<dbReference type="Gene3D" id="1.20.1250.20">
    <property type="entry name" value="MFS general substrate transporter like domains"/>
    <property type="match status" value="1"/>
</dbReference>
<dbReference type="PANTHER" id="PTHR23519:SF1">
    <property type="entry name" value="AUTOPHAGY-RELATED PROTEIN 22"/>
    <property type="match status" value="1"/>
</dbReference>
<evidence type="ECO:0000256" key="5">
    <source>
        <dbReference type="ARBA" id="ARBA00022989"/>
    </source>
</evidence>
<protein>
    <recommendedName>
        <fullName evidence="10">Major facilitator superfamily (MFS) profile domain-containing protein</fullName>
    </recommendedName>
</protein>
<evidence type="ECO:0000313" key="9">
    <source>
        <dbReference type="Proteomes" id="UP000035740"/>
    </source>
</evidence>
<comment type="subcellular location">
    <subcellularLocation>
        <location evidence="1">Endomembrane system</location>
        <topology evidence="1">Multi-pass membrane protein</topology>
    </subcellularLocation>
</comment>
<evidence type="ECO:0000256" key="3">
    <source>
        <dbReference type="ARBA" id="ARBA00022448"/>
    </source>
</evidence>
<feature type="transmembrane region" description="Helical" evidence="7">
    <location>
        <begin position="72"/>
        <end position="97"/>
    </location>
</feature>
<dbReference type="SUPFAM" id="SSF103473">
    <property type="entry name" value="MFS general substrate transporter"/>
    <property type="match status" value="1"/>
</dbReference>
<dbReference type="EMBL" id="KQ102259">
    <property type="protein sequence ID" value="KMS93481.1"/>
    <property type="molecule type" value="Genomic_DNA"/>
</dbReference>
<dbReference type="InterPro" id="IPR036259">
    <property type="entry name" value="MFS_trans_sf"/>
</dbReference>
<evidence type="ECO:0000256" key="2">
    <source>
        <dbReference type="ARBA" id="ARBA00006978"/>
    </source>
</evidence>
<gene>
    <name evidence="8" type="ORF">BVRB_031040</name>
</gene>
<keyword evidence="9" id="KW-1185">Reference proteome</keyword>
<feature type="transmembrane region" description="Helical" evidence="7">
    <location>
        <begin position="109"/>
        <end position="130"/>
    </location>
</feature>
<dbReference type="Proteomes" id="UP000035740">
    <property type="component" value="Unassembled WGS sequence"/>
</dbReference>
<evidence type="ECO:0000256" key="6">
    <source>
        <dbReference type="ARBA" id="ARBA00023136"/>
    </source>
</evidence>
<dbReference type="GO" id="GO:0012505">
    <property type="term" value="C:endomembrane system"/>
    <property type="evidence" value="ECO:0007669"/>
    <property type="project" value="UniProtKB-SubCell"/>
</dbReference>
<evidence type="ECO:0000313" key="8">
    <source>
        <dbReference type="EMBL" id="KMS93481.1"/>
    </source>
</evidence>
<evidence type="ECO:0000256" key="1">
    <source>
        <dbReference type="ARBA" id="ARBA00004127"/>
    </source>
</evidence>
<dbReference type="Gramene" id="KMS93481">
    <property type="protein sequence ID" value="KMS93481"/>
    <property type="gene ID" value="BVRB_031040"/>
</dbReference>
<evidence type="ECO:0008006" key="10">
    <source>
        <dbReference type="Google" id="ProtNLM"/>
    </source>
</evidence>
<keyword evidence="4 7" id="KW-0812">Transmembrane</keyword>
<reference evidence="8 9" key="1">
    <citation type="journal article" date="2014" name="Nature">
        <title>The genome of the recently domesticated crop plant sugar beet (Beta vulgaris).</title>
        <authorList>
            <person name="Dohm J.C."/>
            <person name="Minoche A.E."/>
            <person name="Holtgrawe D."/>
            <person name="Capella-Gutierrez S."/>
            <person name="Zakrzewski F."/>
            <person name="Tafer H."/>
            <person name="Rupp O."/>
            <person name="Sorensen T.R."/>
            <person name="Stracke R."/>
            <person name="Reinhardt R."/>
            <person name="Goesmann A."/>
            <person name="Kraft T."/>
            <person name="Schulz B."/>
            <person name="Stadler P.F."/>
            <person name="Schmidt T."/>
            <person name="Gabaldon T."/>
            <person name="Lehrach H."/>
            <person name="Weisshaar B."/>
            <person name="Himmelbauer H."/>
        </authorList>
    </citation>
    <scope>NUCLEOTIDE SEQUENCE [LARGE SCALE GENOMIC DNA]</scope>
    <source>
        <tissue evidence="8">Taproot</tissue>
    </source>
</reference>
<keyword evidence="5 7" id="KW-1133">Transmembrane helix</keyword>
<dbReference type="InterPro" id="IPR050495">
    <property type="entry name" value="ATG22/LtaA_families"/>
</dbReference>
<evidence type="ECO:0000256" key="7">
    <source>
        <dbReference type="SAM" id="Phobius"/>
    </source>
</evidence>
<evidence type="ECO:0000256" key="4">
    <source>
        <dbReference type="ARBA" id="ARBA00022692"/>
    </source>
</evidence>
<feature type="transmembrane region" description="Helical" evidence="7">
    <location>
        <begin position="47"/>
        <end position="66"/>
    </location>
</feature>
<proteinExistence type="inferred from homology"/>
<dbReference type="Pfam" id="PF11700">
    <property type="entry name" value="ATG22"/>
    <property type="match status" value="1"/>
</dbReference>
<feature type="transmembrane region" description="Helical" evidence="7">
    <location>
        <begin position="12"/>
        <end position="35"/>
    </location>
</feature>